<dbReference type="eggNOG" id="COG4974">
    <property type="taxonomic scope" value="Bacteria"/>
</dbReference>
<feature type="compositionally biased region" description="Basic and acidic residues" evidence="2">
    <location>
        <begin position="191"/>
        <end position="206"/>
    </location>
</feature>
<dbReference type="AlphaFoldDB" id="D5PJP6"/>
<dbReference type="InterPro" id="IPR002104">
    <property type="entry name" value="Integrase_catalytic"/>
</dbReference>
<dbReference type="GO" id="GO:0015074">
    <property type="term" value="P:DNA integration"/>
    <property type="evidence" value="ECO:0007669"/>
    <property type="project" value="InterPro"/>
</dbReference>
<dbReference type="CDD" id="cd00397">
    <property type="entry name" value="DNA_BRE_C"/>
    <property type="match status" value="1"/>
</dbReference>
<dbReference type="Pfam" id="PF00589">
    <property type="entry name" value="Phage_integrase"/>
    <property type="match status" value="1"/>
</dbReference>
<evidence type="ECO:0000256" key="2">
    <source>
        <dbReference type="SAM" id="MobiDB-lite"/>
    </source>
</evidence>
<organism evidence="4 5">
    <name type="scientific">Mycobacterium parascrofulaceum ATCC BAA-614</name>
    <dbReference type="NCBI Taxonomy" id="525368"/>
    <lineage>
        <taxon>Bacteria</taxon>
        <taxon>Bacillati</taxon>
        <taxon>Actinomycetota</taxon>
        <taxon>Actinomycetes</taxon>
        <taxon>Mycobacteriales</taxon>
        <taxon>Mycobacteriaceae</taxon>
        <taxon>Mycobacterium</taxon>
        <taxon>Mycobacterium simiae complex</taxon>
    </lineage>
</organism>
<dbReference type="EMBL" id="ADNV01000401">
    <property type="protein sequence ID" value="EFG73703.1"/>
    <property type="molecule type" value="Genomic_DNA"/>
</dbReference>
<protein>
    <recommendedName>
        <fullName evidence="3">Tyr recombinase domain-containing protein</fullName>
    </recommendedName>
</protein>
<sequence length="273" mass="29521">MAETGIRAGELYDLTVTDVDLVRSVVVVRRGKGGKGRVAPISANCARAIDRYLRARRTHRLADSPALWLGDRGKNLAYFGLRNALSAPHRTGRHRGLPPASHAAHRGVAVAGRRRLRGWVNGCCRVVHPRHDRPLHPRHRRRPRRGGSPQPESRGAVAATQPNSPRHTKLASIRWLSSSPPSSAAPSTKAPRRDPSAAATARERGAGEAATDRGLGSWSGLSPGGHPRPTHRSCAARSRQVTASSGWWPSLVGRAAQFVDLTGRNDRFVNDAC</sequence>
<feature type="domain" description="Tyr recombinase" evidence="3">
    <location>
        <begin position="1"/>
        <end position="87"/>
    </location>
</feature>
<keyword evidence="1" id="KW-0233">DNA recombination</keyword>
<feature type="compositionally biased region" description="Low complexity" evidence="2">
    <location>
        <begin position="214"/>
        <end position="225"/>
    </location>
</feature>
<evidence type="ECO:0000313" key="5">
    <source>
        <dbReference type="Proteomes" id="UP000003653"/>
    </source>
</evidence>
<proteinExistence type="predicted"/>
<accession>D5PJP6</accession>
<comment type="caution">
    <text evidence="4">The sequence shown here is derived from an EMBL/GenBank/DDBJ whole genome shotgun (WGS) entry which is preliminary data.</text>
</comment>
<evidence type="ECO:0000256" key="1">
    <source>
        <dbReference type="ARBA" id="ARBA00023172"/>
    </source>
</evidence>
<dbReference type="Gene3D" id="1.10.443.10">
    <property type="entry name" value="Intergrase catalytic core"/>
    <property type="match status" value="1"/>
</dbReference>
<feature type="compositionally biased region" description="Low complexity" evidence="2">
    <location>
        <begin position="177"/>
        <end position="187"/>
    </location>
</feature>
<dbReference type="InterPro" id="IPR013762">
    <property type="entry name" value="Integrase-like_cat_sf"/>
</dbReference>
<name>D5PJP6_9MYCO</name>
<keyword evidence="5" id="KW-1185">Reference proteome</keyword>
<evidence type="ECO:0000313" key="4">
    <source>
        <dbReference type="EMBL" id="EFG73703.1"/>
    </source>
</evidence>
<dbReference type="PROSITE" id="PS51898">
    <property type="entry name" value="TYR_RECOMBINASE"/>
    <property type="match status" value="1"/>
</dbReference>
<feature type="region of interest" description="Disordered" evidence="2">
    <location>
        <begin position="127"/>
        <end position="237"/>
    </location>
</feature>
<evidence type="ECO:0000259" key="3">
    <source>
        <dbReference type="PROSITE" id="PS51898"/>
    </source>
</evidence>
<gene>
    <name evidence="4" type="ORF">HMPREF0591_6390</name>
</gene>
<dbReference type="GO" id="GO:0006310">
    <property type="term" value="P:DNA recombination"/>
    <property type="evidence" value="ECO:0007669"/>
    <property type="project" value="UniProtKB-KW"/>
</dbReference>
<feature type="compositionally biased region" description="Basic residues" evidence="2">
    <location>
        <begin position="127"/>
        <end position="145"/>
    </location>
</feature>
<dbReference type="GO" id="GO:0003677">
    <property type="term" value="F:DNA binding"/>
    <property type="evidence" value="ECO:0007669"/>
    <property type="project" value="InterPro"/>
</dbReference>
<dbReference type="InterPro" id="IPR011010">
    <property type="entry name" value="DNA_brk_join_enz"/>
</dbReference>
<dbReference type="SUPFAM" id="SSF56349">
    <property type="entry name" value="DNA breaking-rejoining enzymes"/>
    <property type="match status" value="1"/>
</dbReference>
<dbReference type="HOGENOM" id="CLU_1018714_0_0_11"/>
<reference evidence="4 5" key="1">
    <citation type="submission" date="2010-04" db="EMBL/GenBank/DDBJ databases">
        <authorList>
            <person name="Muzny D."/>
            <person name="Qin X."/>
            <person name="Deng J."/>
            <person name="Jiang H."/>
            <person name="Liu Y."/>
            <person name="Qu J."/>
            <person name="Song X.-Z."/>
            <person name="Zhang L."/>
            <person name="Thornton R."/>
            <person name="Coyle M."/>
            <person name="Francisco L."/>
            <person name="Jackson L."/>
            <person name="Javaid M."/>
            <person name="Korchina V."/>
            <person name="Kovar C."/>
            <person name="Mata R."/>
            <person name="Mathew T."/>
            <person name="Ngo R."/>
            <person name="Nguyen L."/>
            <person name="Nguyen N."/>
            <person name="Okwuonu G."/>
            <person name="Ongeri F."/>
            <person name="Pham C."/>
            <person name="Simmons D."/>
            <person name="Wilczek-Boney K."/>
            <person name="Hale W."/>
            <person name="Jakkamsetti A."/>
            <person name="Pham P."/>
            <person name="Ruth R."/>
            <person name="San Lucas F."/>
            <person name="Warren J."/>
            <person name="Zhang J."/>
            <person name="Zhao Z."/>
            <person name="Zhou C."/>
            <person name="Zhu D."/>
            <person name="Lee S."/>
            <person name="Bess C."/>
            <person name="Blankenburg K."/>
            <person name="Forbes L."/>
            <person name="Fu Q."/>
            <person name="Gubbala S."/>
            <person name="Hirani K."/>
            <person name="Jayaseelan J.C."/>
            <person name="Lara F."/>
            <person name="Munidasa M."/>
            <person name="Palculict T."/>
            <person name="Patil S."/>
            <person name="Pu L.-L."/>
            <person name="Saada N."/>
            <person name="Tang L."/>
            <person name="Weissenberger G."/>
            <person name="Zhu Y."/>
            <person name="Hemphill L."/>
            <person name="Shang Y."/>
            <person name="Youmans B."/>
            <person name="Ayvaz T."/>
            <person name="Ross M."/>
            <person name="Santibanez J."/>
            <person name="Aqrawi P."/>
            <person name="Gross S."/>
            <person name="Joshi V."/>
            <person name="Fowler G."/>
            <person name="Nazareth L."/>
            <person name="Reid J."/>
            <person name="Worley K."/>
            <person name="Petrosino J."/>
            <person name="Highlander S."/>
            <person name="Gibbs R."/>
        </authorList>
    </citation>
    <scope>NUCLEOTIDE SEQUENCE [LARGE SCALE GENOMIC DNA]</scope>
    <source>
        <strain evidence="4 5">ATCC BAA-614</strain>
    </source>
</reference>
<dbReference type="Proteomes" id="UP000003653">
    <property type="component" value="Unassembled WGS sequence"/>
</dbReference>